<dbReference type="FunFam" id="1.10.630.10:FF:000018">
    <property type="entry name" value="Cytochrome P450 monooxygenase"/>
    <property type="match status" value="1"/>
</dbReference>
<dbReference type="Gene3D" id="1.10.630.10">
    <property type="entry name" value="Cytochrome P450"/>
    <property type="match status" value="1"/>
</dbReference>
<dbReference type="AlphaFoldDB" id="A0A1K1RVC7"/>
<evidence type="ECO:0000256" key="7">
    <source>
        <dbReference type="ARBA" id="ARBA00023033"/>
    </source>
</evidence>
<evidence type="ECO:0000256" key="3">
    <source>
        <dbReference type="ARBA" id="ARBA00022617"/>
    </source>
</evidence>
<keyword evidence="4 9" id="KW-0479">Metal-binding</keyword>
<dbReference type="CDD" id="cd11032">
    <property type="entry name" value="P450_EryK-like"/>
    <property type="match status" value="1"/>
</dbReference>
<keyword evidence="3 9" id="KW-0349">Heme</keyword>
<evidence type="ECO:0000313" key="10">
    <source>
        <dbReference type="EMBL" id="SFW75773.1"/>
    </source>
</evidence>
<protein>
    <submittedName>
        <fullName evidence="10">Cytochrome P450</fullName>
    </submittedName>
</protein>
<dbReference type="SUPFAM" id="SSF48264">
    <property type="entry name" value="Cytochrome P450"/>
    <property type="match status" value="1"/>
</dbReference>
<gene>
    <name evidence="10" type="ORF">SAMN04489730_3987</name>
</gene>
<dbReference type="InterPro" id="IPR001128">
    <property type="entry name" value="Cyt_P450"/>
</dbReference>
<dbReference type="InterPro" id="IPR036396">
    <property type="entry name" value="Cyt_P450_sf"/>
</dbReference>
<dbReference type="InterPro" id="IPR017972">
    <property type="entry name" value="Cyt_P450_CS"/>
</dbReference>
<dbReference type="PANTHER" id="PTHR46696">
    <property type="entry name" value="P450, PUTATIVE (EUROFUNG)-RELATED"/>
    <property type="match status" value="1"/>
</dbReference>
<dbReference type="Pfam" id="PF00067">
    <property type="entry name" value="p450"/>
    <property type="match status" value="1"/>
</dbReference>
<dbReference type="PROSITE" id="PS00086">
    <property type="entry name" value="CYTOCHROME_P450"/>
    <property type="match status" value="1"/>
</dbReference>
<dbReference type="InterPro" id="IPR002397">
    <property type="entry name" value="Cyt_P450_B"/>
</dbReference>
<evidence type="ECO:0000256" key="2">
    <source>
        <dbReference type="ARBA" id="ARBA00010617"/>
    </source>
</evidence>
<dbReference type="Proteomes" id="UP000182740">
    <property type="component" value="Unassembled WGS sequence"/>
</dbReference>
<keyword evidence="5 9" id="KW-0560">Oxidoreductase</keyword>
<keyword evidence="7 9" id="KW-0503">Monooxygenase</keyword>
<organism evidence="10 11">
    <name type="scientific">Amycolatopsis australiensis</name>
    <dbReference type="NCBI Taxonomy" id="546364"/>
    <lineage>
        <taxon>Bacteria</taxon>
        <taxon>Bacillati</taxon>
        <taxon>Actinomycetota</taxon>
        <taxon>Actinomycetes</taxon>
        <taxon>Pseudonocardiales</taxon>
        <taxon>Pseudonocardiaceae</taxon>
        <taxon>Amycolatopsis</taxon>
    </lineage>
</organism>
<dbReference type="GO" id="GO:0005506">
    <property type="term" value="F:iron ion binding"/>
    <property type="evidence" value="ECO:0007669"/>
    <property type="project" value="InterPro"/>
</dbReference>
<comment type="similarity">
    <text evidence="2 9">Belongs to the cytochrome P450 family.</text>
</comment>
<evidence type="ECO:0000256" key="6">
    <source>
        <dbReference type="ARBA" id="ARBA00023004"/>
    </source>
</evidence>
<comment type="function">
    <text evidence="8">Involved in the coupling of aromatic side chains of the heptapeptide of vancomycin.</text>
</comment>
<proteinExistence type="inferred from homology"/>
<accession>A0A1K1RVC7</accession>
<evidence type="ECO:0000256" key="4">
    <source>
        <dbReference type="ARBA" id="ARBA00022723"/>
    </source>
</evidence>
<comment type="pathway">
    <text evidence="1">Antibiotic biosynthesis; vancomycin biosynthesis.</text>
</comment>
<dbReference type="PANTHER" id="PTHR46696:SF1">
    <property type="entry name" value="CYTOCHROME P450 YJIB-RELATED"/>
    <property type="match status" value="1"/>
</dbReference>
<evidence type="ECO:0000313" key="11">
    <source>
        <dbReference type="Proteomes" id="UP000182740"/>
    </source>
</evidence>
<reference evidence="11" key="1">
    <citation type="submission" date="2016-11" db="EMBL/GenBank/DDBJ databases">
        <authorList>
            <person name="Varghese N."/>
            <person name="Submissions S."/>
        </authorList>
    </citation>
    <scope>NUCLEOTIDE SEQUENCE [LARGE SCALE GENOMIC DNA]</scope>
    <source>
        <strain evidence="11">DSM 44671</strain>
    </source>
</reference>
<evidence type="ECO:0000256" key="5">
    <source>
        <dbReference type="ARBA" id="ARBA00023002"/>
    </source>
</evidence>
<evidence type="ECO:0000256" key="1">
    <source>
        <dbReference type="ARBA" id="ARBA00004660"/>
    </source>
</evidence>
<dbReference type="GO" id="GO:0004497">
    <property type="term" value="F:monooxygenase activity"/>
    <property type="evidence" value="ECO:0007669"/>
    <property type="project" value="UniProtKB-KW"/>
</dbReference>
<dbReference type="GO" id="GO:0016705">
    <property type="term" value="F:oxidoreductase activity, acting on paired donors, with incorporation or reduction of molecular oxygen"/>
    <property type="evidence" value="ECO:0007669"/>
    <property type="project" value="InterPro"/>
</dbReference>
<evidence type="ECO:0000256" key="8">
    <source>
        <dbReference type="ARBA" id="ARBA00055433"/>
    </source>
</evidence>
<evidence type="ECO:0000256" key="9">
    <source>
        <dbReference type="RuleBase" id="RU000461"/>
    </source>
</evidence>
<keyword evidence="11" id="KW-1185">Reference proteome</keyword>
<dbReference type="STRING" id="546364.SAMN04489730_3987"/>
<dbReference type="EMBL" id="FPJG01000006">
    <property type="protein sequence ID" value="SFW75773.1"/>
    <property type="molecule type" value="Genomic_DNA"/>
</dbReference>
<sequence length="402" mass="44021">MDTTAPGTDVPTDLTTAPEIAPDGGAALLAWLGKMRADTPVWQDGTGAWHVFRSADVRRVSTDAQLFSSDTTRLTSPGDQAPPGTLLVIDPPEHRKLRRLVSQAFTPKVVADLAPRITEVTRELLAAVEPDATEFDLVDVLAYPLPVIVIAELLGVPSADRALFRRWAEALMALQVDDPSTGEQLAVAIEEMEAYLNAQIRDRRARPREDLLTRLVESSIDGERLTDEEVGNFTALLLLAGHVTTTMLLGNVLLCLEDAPGGYERVRADPSAVEPLLEEVLRLRPPFPRVVRVTTADAEVAGTVIPADSLVWAWVVSANHDEREFPDPERFDVRRKPNTHAAFGHGIHFCLGAPLARLEGRIALDLLFERFEHLRVAPGAQVPFHAGGVYGVQRLPVTTRPR</sequence>
<name>A0A1K1RVC7_9PSEU</name>
<keyword evidence="6 9" id="KW-0408">Iron</keyword>
<dbReference type="PRINTS" id="PR00359">
    <property type="entry name" value="BP450"/>
</dbReference>
<dbReference type="GO" id="GO:0020037">
    <property type="term" value="F:heme binding"/>
    <property type="evidence" value="ECO:0007669"/>
    <property type="project" value="InterPro"/>
</dbReference>